<protein>
    <submittedName>
        <fullName evidence="1">Uncharacterized protein</fullName>
    </submittedName>
</protein>
<gene>
    <name evidence="1" type="ORF">BDV30DRAFT_160712</name>
</gene>
<proteinExistence type="predicted"/>
<evidence type="ECO:0000313" key="2">
    <source>
        <dbReference type="Proteomes" id="UP000326289"/>
    </source>
</evidence>
<reference evidence="1 2" key="1">
    <citation type="submission" date="2019-04" db="EMBL/GenBank/DDBJ databases">
        <title>Fungal friends and foes A comparative genomics study of 23 Aspergillus species from section Flavi.</title>
        <authorList>
            <consortium name="DOE Joint Genome Institute"/>
            <person name="Kjaerbolling I."/>
            <person name="Vesth T.C."/>
            <person name="Frisvad J.C."/>
            <person name="Nybo J.L."/>
            <person name="Theobald S."/>
            <person name="Kildgaard S."/>
            <person name="Petersen T.I."/>
            <person name="Kuo A."/>
            <person name="Sato A."/>
            <person name="Lyhne E.K."/>
            <person name="Kogle M.E."/>
            <person name="Wiebenga A."/>
            <person name="Kun R.S."/>
            <person name="Lubbers R.J."/>
            <person name="Makela M.R."/>
            <person name="Barry K."/>
            <person name="Chovatia M."/>
            <person name="Clum A."/>
            <person name="Daum C."/>
            <person name="Haridas S."/>
            <person name="He G."/>
            <person name="LaButti K."/>
            <person name="Lipzen A."/>
            <person name="Mondo S."/>
            <person name="Pangilinan J."/>
            <person name="Riley R."/>
            <person name="Salamov A."/>
            <person name="Simmons B.A."/>
            <person name="Magnuson J.K."/>
            <person name="Henrissat B."/>
            <person name="Mortensen U.H."/>
            <person name="Larsen T.O."/>
            <person name="De vries R.P."/>
            <person name="Grigoriev I.V."/>
            <person name="Machida M."/>
            <person name="Baker S.E."/>
            <person name="Andersen M.R."/>
        </authorList>
    </citation>
    <scope>NUCLEOTIDE SEQUENCE [LARGE SCALE GENOMIC DNA]</scope>
    <source>
        <strain evidence="1 2">CBS 117635</strain>
    </source>
</reference>
<keyword evidence="2" id="KW-1185">Reference proteome</keyword>
<organism evidence="1 2">
    <name type="scientific">Aspergillus minisclerotigenes</name>
    <dbReference type="NCBI Taxonomy" id="656917"/>
    <lineage>
        <taxon>Eukaryota</taxon>
        <taxon>Fungi</taxon>
        <taxon>Dikarya</taxon>
        <taxon>Ascomycota</taxon>
        <taxon>Pezizomycotina</taxon>
        <taxon>Eurotiomycetes</taxon>
        <taxon>Eurotiomycetidae</taxon>
        <taxon>Eurotiales</taxon>
        <taxon>Aspergillaceae</taxon>
        <taxon>Aspergillus</taxon>
        <taxon>Aspergillus subgen. Circumdati</taxon>
    </lineage>
</organism>
<evidence type="ECO:0000313" key="1">
    <source>
        <dbReference type="EMBL" id="KAB8270761.1"/>
    </source>
</evidence>
<dbReference type="EMBL" id="ML732825">
    <property type="protein sequence ID" value="KAB8270761.1"/>
    <property type="molecule type" value="Genomic_DNA"/>
</dbReference>
<dbReference type="AlphaFoldDB" id="A0A5N6IVR3"/>
<sequence>MLLASIVSFGAFTGSSSDGAVIQRDTCWRHDLIAIRYDRALQEDIRSLANMGGRKNSKYFECAFLGYPKFDY</sequence>
<name>A0A5N6IVR3_9EURO</name>
<accession>A0A5N6IVR3</accession>
<dbReference type="Proteomes" id="UP000326289">
    <property type="component" value="Unassembled WGS sequence"/>
</dbReference>